<proteinExistence type="predicted"/>
<dbReference type="SUPFAM" id="SSF53335">
    <property type="entry name" value="S-adenosyl-L-methionine-dependent methyltransferases"/>
    <property type="match status" value="1"/>
</dbReference>
<dbReference type="Pfam" id="PF13489">
    <property type="entry name" value="Methyltransf_23"/>
    <property type="match status" value="1"/>
</dbReference>
<dbReference type="GO" id="GO:0032259">
    <property type="term" value="P:methylation"/>
    <property type="evidence" value="ECO:0007669"/>
    <property type="project" value="UniProtKB-KW"/>
</dbReference>
<organism evidence="1 2">
    <name type="scientific">Rhodovulum sulfidophilum</name>
    <name type="common">Rhodobacter sulfidophilus</name>
    <dbReference type="NCBI Taxonomy" id="35806"/>
    <lineage>
        <taxon>Bacteria</taxon>
        <taxon>Pseudomonadati</taxon>
        <taxon>Pseudomonadota</taxon>
        <taxon>Alphaproteobacteria</taxon>
        <taxon>Rhodobacterales</taxon>
        <taxon>Paracoccaceae</taxon>
        <taxon>Rhodovulum</taxon>
    </lineage>
</organism>
<dbReference type="Proteomes" id="UP000064912">
    <property type="component" value="Chromosome"/>
</dbReference>
<dbReference type="EMBL" id="AP014800">
    <property type="protein sequence ID" value="BAQ69409.1"/>
    <property type="molecule type" value="Genomic_DNA"/>
</dbReference>
<dbReference type="InterPro" id="IPR029063">
    <property type="entry name" value="SAM-dependent_MTases_sf"/>
</dbReference>
<reference evidence="1 2" key="1">
    <citation type="submission" date="2015-02" db="EMBL/GenBank/DDBJ databases">
        <title>Genome sequene of Rhodovulum sulfidophilum DSM 2351.</title>
        <authorList>
            <person name="Nagao N."/>
        </authorList>
    </citation>
    <scope>NUCLEOTIDE SEQUENCE [LARGE SCALE GENOMIC DNA]</scope>
    <source>
        <strain evidence="1 2">DSM 2351</strain>
    </source>
</reference>
<keyword evidence="1" id="KW-0489">Methyltransferase</keyword>
<keyword evidence="1" id="KW-0808">Transferase</keyword>
<dbReference type="AlphaFoldDB" id="A0A0D6B3X0"/>
<gene>
    <name evidence="1" type="ORF">NHU_02256</name>
</gene>
<sequence>MTDPIRTTLDVLLELLSPLGGRRVLDIGCGRGGLAVPFRAAGADWRGLEPCPQGGGAPGIDVAEAQAMPYPDAVFDIAVIVNALHHIPVEAMGHALAEAARVIASEAVLVVIEPRAEGDLSQVIATVDDETKIRHAAQAALDAAVAAGVLAETRAFDYVRREIYEDFEAFMDRISSFAPERGALPADLAEALRAAFLARAGREGAAFTLTQPMSARLFRRGPAAG</sequence>
<dbReference type="PATRIC" id="fig|35806.4.peg.2325"/>
<evidence type="ECO:0000313" key="1">
    <source>
        <dbReference type="EMBL" id="BAQ69409.1"/>
    </source>
</evidence>
<dbReference type="GO" id="GO:0008168">
    <property type="term" value="F:methyltransferase activity"/>
    <property type="evidence" value="ECO:0007669"/>
    <property type="project" value="UniProtKB-KW"/>
</dbReference>
<dbReference type="Gene3D" id="3.40.50.150">
    <property type="entry name" value="Vaccinia Virus protein VP39"/>
    <property type="match status" value="1"/>
</dbReference>
<accession>A0A0D6B3X0</accession>
<dbReference type="eggNOG" id="COG2226">
    <property type="taxonomic scope" value="Bacteria"/>
</dbReference>
<evidence type="ECO:0000313" key="2">
    <source>
        <dbReference type="Proteomes" id="UP000064912"/>
    </source>
</evidence>
<protein>
    <submittedName>
        <fullName evidence="1">Putative methylase</fullName>
    </submittedName>
</protein>
<dbReference type="CDD" id="cd02440">
    <property type="entry name" value="AdoMet_MTases"/>
    <property type="match status" value="1"/>
</dbReference>
<dbReference type="KEGG" id="rsu:NHU_02256"/>
<name>A0A0D6B3X0_RHOSU</name>